<accession>A0A317PHQ8</accession>
<evidence type="ECO:0000313" key="3">
    <source>
        <dbReference type="EMBL" id="PWV99972.1"/>
    </source>
</evidence>
<feature type="compositionally biased region" description="Basic residues" evidence="1">
    <location>
        <begin position="190"/>
        <end position="206"/>
    </location>
</feature>
<reference evidence="3 4" key="1">
    <citation type="submission" date="2018-05" db="EMBL/GenBank/DDBJ databases">
        <title>Genomic Encyclopedia of Type Strains, Phase IV (KMG-IV): sequencing the most valuable type-strain genomes for metagenomic binning, comparative biology and taxonomic classification.</title>
        <authorList>
            <person name="Goeker M."/>
        </authorList>
    </citation>
    <scope>NUCLEOTIDE SEQUENCE [LARGE SCALE GENOMIC DNA]</scope>
    <source>
        <strain evidence="3 4">DSM 16791</strain>
    </source>
</reference>
<dbReference type="AlphaFoldDB" id="A0A317PHQ8"/>
<keyword evidence="2" id="KW-0472">Membrane</keyword>
<sequence>MTGMEAAIRSALDRAGIPGAEARGRIYQSARTALERSLERQGITEAGIAADQKARLEALIAGIEAEWAPPGTPGSMADHRPSPERQPQPPVEAPPASARAFDFPEAPTRSTQTSSPDVSRFDPPPAPPVETRRAEPAADHWDQAPSPTNPRGGAGESREGRLDVAPAAGERGPARAASPVTPEARGRPQQPRKVHVPKERGKRRKRPVYSAIFSGAVMASFIGIGIWFASESGAFKSAAERDTGVPNPPPTVSEEDFAGNGSALRQLEPGSGFSGEWTDVYNPAGDATVSTRGSATAEVVTDGDAPALRITSRAADQNGEVLIPLGADVLQTLAGRKSVLALTVRSATNDATQIYVKCEFSTLGDCGRRRFDVTYETTDILFNLDYDRALAPSSPGHIVINSDISGGGRGIDLLAIRMRPGG</sequence>
<evidence type="ECO:0000256" key="2">
    <source>
        <dbReference type="SAM" id="Phobius"/>
    </source>
</evidence>
<evidence type="ECO:0000256" key="1">
    <source>
        <dbReference type="SAM" id="MobiDB-lite"/>
    </source>
</evidence>
<feature type="compositionally biased region" description="Polar residues" evidence="1">
    <location>
        <begin position="108"/>
        <end position="117"/>
    </location>
</feature>
<gene>
    <name evidence="3" type="ORF">DFR52_103174</name>
</gene>
<dbReference type="RefSeq" id="WP_158284949.1">
    <property type="nucleotide sequence ID" value="NZ_QGTR01000003.1"/>
</dbReference>
<organism evidence="3 4">
    <name type="scientific">Hoeflea marina</name>
    <dbReference type="NCBI Taxonomy" id="274592"/>
    <lineage>
        <taxon>Bacteria</taxon>
        <taxon>Pseudomonadati</taxon>
        <taxon>Pseudomonadota</taxon>
        <taxon>Alphaproteobacteria</taxon>
        <taxon>Hyphomicrobiales</taxon>
        <taxon>Rhizobiaceae</taxon>
        <taxon>Hoeflea</taxon>
    </lineage>
</organism>
<feature type="compositionally biased region" description="Basic and acidic residues" evidence="1">
    <location>
        <begin position="130"/>
        <end position="142"/>
    </location>
</feature>
<keyword evidence="2" id="KW-1133">Transmembrane helix</keyword>
<keyword evidence="2" id="KW-0812">Transmembrane</keyword>
<dbReference type="OrthoDB" id="7870844at2"/>
<dbReference type="EMBL" id="QGTR01000003">
    <property type="protein sequence ID" value="PWV99972.1"/>
    <property type="molecule type" value="Genomic_DNA"/>
</dbReference>
<comment type="caution">
    <text evidence="3">The sequence shown here is derived from an EMBL/GenBank/DDBJ whole genome shotgun (WGS) entry which is preliminary data.</text>
</comment>
<evidence type="ECO:0000313" key="4">
    <source>
        <dbReference type="Proteomes" id="UP000246352"/>
    </source>
</evidence>
<proteinExistence type="predicted"/>
<protein>
    <submittedName>
        <fullName evidence="3">Uncharacterized protein</fullName>
    </submittedName>
</protein>
<feature type="compositionally biased region" description="Pro residues" evidence="1">
    <location>
        <begin position="84"/>
        <end position="93"/>
    </location>
</feature>
<feature type="region of interest" description="Disordered" evidence="1">
    <location>
        <begin position="65"/>
        <end position="206"/>
    </location>
</feature>
<dbReference type="Proteomes" id="UP000246352">
    <property type="component" value="Unassembled WGS sequence"/>
</dbReference>
<feature type="compositionally biased region" description="Low complexity" evidence="1">
    <location>
        <begin position="165"/>
        <end position="177"/>
    </location>
</feature>
<name>A0A317PHQ8_9HYPH</name>
<feature type="region of interest" description="Disordered" evidence="1">
    <location>
        <begin position="1"/>
        <end position="22"/>
    </location>
</feature>
<feature type="transmembrane region" description="Helical" evidence="2">
    <location>
        <begin position="208"/>
        <end position="229"/>
    </location>
</feature>
<keyword evidence="4" id="KW-1185">Reference proteome</keyword>